<proteinExistence type="predicted"/>
<reference evidence="1 2" key="1">
    <citation type="submission" date="2020-09" db="EMBL/GenBank/DDBJ databases">
        <authorList>
            <person name="Courtine D."/>
        </authorList>
    </citation>
    <scope>NUCLEOTIDE SEQUENCE [LARGE SCALE GENOMIC DNA]</scope>
    <source>
        <strain evidence="1 2">IRI35c</strain>
    </source>
</reference>
<protein>
    <submittedName>
        <fullName evidence="1">Uncharacterized protein</fullName>
    </submittedName>
</protein>
<keyword evidence="2" id="KW-1185">Reference proteome</keyword>
<gene>
    <name evidence="1" type="ORF">TIRI35C_1990</name>
</gene>
<evidence type="ECO:0000313" key="2">
    <source>
        <dbReference type="Proteomes" id="UP000516304"/>
    </source>
</evidence>
<dbReference type="EMBL" id="LR881183">
    <property type="protein sequence ID" value="CAD5245144.1"/>
    <property type="molecule type" value="Genomic_DNA"/>
</dbReference>
<name>A0A7G2DDR4_9EURY</name>
<dbReference type="KEGG" id="tcq:TIRI35C_1990"/>
<dbReference type="AlphaFoldDB" id="A0A7G2DDR4"/>
<evidence type="ECO:0000313" key="1">
    <source>
        <dbReference type="EMBL" id="CAD5245144.1"/>
    </source>
</evidence>
<sequence>MRKTAAIVLTLLTLSMTMPPAYSLPYWFKEGTYVKYALLMPENHDEREWNAFQVWPELLPKDAYESMSAVEEIDTDSFITLVVKGDVFLTFEIVDMSNDTASIRVTLEMNKVLVNFHKPLNRLVLSRTIHLNLTDMMYHQNGMALGTPAFFVDPAKLPDKGTLLVRLSTLRRFNFTTSDLKVNNLSFTWMDKKILHTHYGDFNPPYILVGSNEVPLIWSRGEGGIWVSVASSRVYDSDTGVMLTTPLMGLSPELLTIGIINGDSYDYLACRRMKELFNEGKADREWWEPGFNLYDTNIEFPETSSTAAPRTGMRYFFLLSLTFLIITQTIQRAKLLLQNNR</sequence>
<accession>A0A7G2DDR4</accession>
<dbReference type="Proteomes" id="UP000516304">
    <property type="component" value="Chromosome TIRI35C"/>
</dbReference>
<organism evidence="1 2">
    <name type="scientific">Thermococcus camini</name>
    <dbReference type="NCBI Taxonomy" id="2016373"/>
    <lineage>
        <taxon>Archaea</taxon>
        <taxon>Methanobacteriati</taxon>
        <taxon>Methanobacteriota</taxon>
        <taxon>Thermococci</taxon>
        <taxon>Thermococcales</taxon>
        <taxon>Thermococcaceae</taxon>
        <taxon>Thermococcus</taxon>
    </lineage>
</organism>